<dbReference type="SUPFAM" id="SSF54556">
    <property type="entry name" value="Chitinase insertion domain"/>
    <property type="match status" value="1"/>
</dbReference>
<dbReference type="InterPro" id="IPR017853">
    <property type="entry name" value="GH"/>
</dbReference>
<proteinExistence type="inferred from homology"/>
<dbReference type="PROSITE" id="PS51910">
    <property type="entry name" value="GH18_2"/>
    <property type="match status" value="1"/>
</dbReference>
<dbReference type="GO" id="GO:0008061">
    <property type="term" value="F:chitin binding"/>
    <property type="evidence" value="ECO:0007669"/>
    <property type="project" value="InterPro"/>
</dbReference>
<dbReference type="EMBL" id="KB206860">
    <property type="protein sequence ID" value="ELP87420.1"/>
    <property type="molecule type" value="Genomic_DNA"/>
</dbReference>
<dbReference type="GO" id="GO:0006032">
    <property type="term" value="P:chitin catabolic process"/>
    <property type="evidence" value="ECO:0007669"/>
    <property type="project" value="TreeGrafter"/>
</dbReference>
<dbReference type="EC" id="3.2.1.14" evidence="7"/>
<dbReference type="Gene3D" id="3.20.20.80">
    <property type="entry name" value="Glycosidases"/>
    <property type="match status" value="1"/>
</dbReference>
<dbReference type="VEuPathDB" id="AmoebaDB:EIN_096870"/>
<dbReference type="InterPro" id="IPR001223">
    <property type="entry name" value="Glyco_hydro18_cat"/>
</dbReference>
<dbReference type="SUPFAM" id="SSF51445">
    <property type="entry name" value="(Trans)glycosidases"/>
    <property type="match status" value="1"/>
</dbReference>
<dbReference type="OMA" id="TMPTDKP"/>
<dbReference type="PANTHER" id="PTHR11177">
    <property type="entry name" value="CHITINASE"/>
    <property type="match status" value="1"/>
</dbReference>
<dbReference type="InterPro" id="IPR029070">
    <property type="entry name" value="Chitinase_insertion_sf"/>
</dbReference>
<dbReference type="Gene3D" id="3.10.50.10">
    <property type="match status" value="1"/>
</dbReference>
<dbReference type="Pfam" id="PF00704">
    <property type="entry name" value="Glyco_hydro_18"/>
    <property type="match status" value="1"/>
</dbReference>
<dbReference type="PROSITE" id="PS01095">
    <property type="entry name" value="GH18_1"/>
    <property type="match status" value="1"/>
</dbReference>
<evidence type="ECO:0000256" key="1">
    <source>
        <dbReference type="ARBA" id="ARBA00022801"/>
    </source>
</evidence>
<accession>A0A0A1U0K4</accession>
<dbReference type="GO" id="GO:0005975">
    <property type="term" value="P:carbohydrate metabolic process"/>
    <property type="evidence" value="ECO:0007669"/>
    <property type="project" value="InterPro"/>
</dbReference>
<dbReference type="Proteomes" id="UP000014680">
    <property type="component" value="Unassembled WGS sequence"/>
</dbReference>
<evidence type="ECO:0000313" key="8">
    <source>
        <dbReference type="Proteomes" id="UP000014680"/>
    </source>
</evidence>
<evidence type="ECO:0000313" key="7">
    <source>
        <dbReference type="EMBL" id="ELP87420.1"/>
    </source>
</evidence>
<keyword evidence="1 3" id="KW-0378">Hydrolase</keyword>
<reference evidence="7 8" key="1">
    <citation type="submission" date="2012-10" db="EMBL/GenBank/DDBJ databases">
        <authorList>
            <person name="Zafar N."/>
            <person name="Inman J."/>
            <person name="Hall N."/>
            <person name="Lorenzi H."/>
            <person name="Caler E."/>
        </authorList>
    </citation>
    <scope>NUCLEOTIDE SEQUENCE [LARGE SCALE GENOMIC DNA]</scope>
    <source>
        <strain evidence="7 8">IP1</strain>
    </source>
</reference>
<dbReference type="InterPro" id="IPR001579">
    <property type="entry name" value="Glyco_hydro_18_chit_AS"/>
</dbReference>
<sequence>MRILLACMLMVSMAEQKEYKVIGYFSAWAQYRNGQLGKSNFQFLPKHIDPTQYDVLNYAFVGIDKNQQITFLDENDGTTIPQVINLKSQNSKLKIFASIGGWDFSSEKATRGIFSKLSKSREERAAFIRNAVSFCRRYNFDGIDIDWEYPGDEDNEGSKEDVNNFAALMKEFYEYKISEAQSSGKAEILLSAATSSSKEFYGNYKLSETSKYVDWFNVMTYDYHDSDDDRVNSHTPLKSLNSGSESIETTINDYVSQGVPLEKIILGIALYGRGWSLETIVNHNIGDKAIGPSKPGAYTQEEGLMANIEIETRTVNERYDLTAVCKYGWYSNQWFSFDDEITIKLKAKYAKERQLGGVMFWAIDLDPEMRYIKPVIDELKN</sequence>
<gene>
    <name evidence="7" type="ORF">EIN_096870</name>
</gene>
<evidence type="ECO:0000256" key="3">
    <source>
        <dbReference type="RuleBase" id="RU000489"/>
    </source>
</evidence>
<comment type="similarity">
    <text evidence="4">Belongs to the glycosyl hydrolase 18 family.</text>
</comment>
<dbReference type="OrthoDB" id="31107at2759"/>
<protein>
    <submittedName>
        <fullName evidence="7">Chitotriosidase-1, putative</fullName>
        <ecNumber evidence="7">3.2.1.14</ecNumber>
    </submittedName>
</protein>
<feature type="domain" description="GH18" evidence="6">
    <location>
        <begin position="19"/>
        <end position="381"/>
    </location>
</feature>
<keyword evidence="2 3" id="KW-0326">Glycosidase</keyword>
<dbReference type="KEGG" id="eiv:EIN_096870"/>
<evidence type="ECO:0000259" key="6">
    <source>
        <dbReference type="PROSITE" id="PS51910"/>
    </source>
</evidence>
<dbReference type="GO" id="GO:0008843">
    <property type="term" value="F:endochitinase activity"/>
    <property type="evidence" value="ECO:0007669"/>
    <property type="project" value="UniProtKB-EC"/>
</dbReference>
<feature type="chain" id="PRO_5001980085" evidence="5">
    <location>
        <begin position="17"/>
        <end position="381"/>
    </location>
</feature>
<dbReference type="GO" id="GO:0005576">
    <property type="term" value="C:extracellular region"/>
    <property type="evidence" value="ECO:0007669"/>
    <property type="project" value="TreeGrafter"/>
</dbReference>
<evidence type="ECO:0000256" key="4">
    <source>
        <dbReference type="RuleBase" id="RU004453"/>
    </source>
</evidence>
<keyword evidence="8" id="KW-1185">Reference proteome</keyword>
<dbReference type="AlphaFoldDB" id="A0A0A1U0K4"/>
<feature type="signal peptide" evidence="5">
    <location>
        <begin position="1"/>
        <end position="16"/>
    </location>
</feature>
<dbReference type="GeneID" id="14886235"/>
<dbReference type="RefSeq" id="XP_004254191.1">
    <property type="nucleotide sequence ID" value="XM_004254143.1"/>
</dbReference>
<dbReference type="InterPro" id="IPR050314">
    <property type="entry name" value="Glycosyl_Hydrlase_18"/>
</dbReference>
<keyword evidence="5" id="KW-0732">Signal</keyword>
<dbReference type="InterPro" id="IPR011583">
    <property type="entry name" value="Chitinase_II/V-like_cat"/>
</dbReference>
<evidence type="ECO:0000256" key="2">
    <source>
        <dbReference type="ARBA" id="ARBA00023295"/>
    </source>
</evidence>
<evidence type="ECO:0000256" key="5">
    <source>
        <dbReference type="SAM" id="SignalP"/>
    </source>
</evidence>
<dbReference type="PANTHER" id="PTHR11177:SF317">
    <property type="entry name" value="CHITINASE 12-RELATED"/>
    <property type="match status" value="1"/>
</dbReference>
<dbReference type="SMART" id="SM00636">
    <property type="entry name" value="Glyco_18"/>
    <property type="match status" value="1"/>
</dbReference>
<organism evidence="7 8">
    <name type="scientific">Entamoeba invadens IP1</name>
    <dbReference type="NCBI Taxonomy" id="370355"/>
    <lineage>
        <taxon>Eukaryota</taxon>
        <taxon>Amoebozoa</taxon>
        <taxon>Evosea</taxon>
        <taxon>Archamoebae</taxon>
        <taxon>Mastigamoebida</taxon>
        <taxon>Entamoebidae</taxon>
        <taxon>Entamoeba</taxon>
    </lineage>
</organism>
<name>A0A0A1U0K4_ENTIV</name>